<reference evidence="2" key="1">
    <citation type="journal article" date="2020" name="Stud. Mycol.">
        <title>101 Dothideomycetes genomes: a test case for predicting lifestyles and emergence of pathogens.</title>
        <authorList>
            <person name="Haridas S."/>
            <person name="Albert R."/>
            <person name="Binder M."/>
            <person name="Bloem J."/>
            <person name="Labutti K."/>
            <person name="Salamov A."/>
            <person name="Andreopoulos B."/>
            <person name="Baker S."/>
            <person name="Barry K."/>
            <person name="Bills G."/>
            <person name="Bluhm B."/>
            <person name="Cannon C."/>
            <person name="Castanera R."/>
            <person name="Culley D."/>
            <person name="Daum C."/>
            <person name="Ezra D."/>
            <person name="Gonzalez J."/>
            <person name="Henrissat B."/>
            <person name="Kuo A."/>
            <person name="Liang C."/>
            <person name="Lipzen A."/>
            <person name="Lutzoni F."/>
            <person name="Magnuson J."/>
            <person name="Mondo S."/>
            <person name="Nolan M."/>
            <person name="Ohm R."/>
            <person name="Pangilinan J."/>
            <person name="Park H.-J."/>
            <person name="Ramirez L."/>
            <person name="Alfaro M."/>
            <person name="Sun H."/>
            <person name="Tritt A."/>
            <person name="Yoshinaga Y."/>
            <person name="Zwiers L.-H."/>
            <person name="Turgeon B."/>
            <person name="Goodwin S."/>
            <person name="Spatafora J."/>
            <person name="Crous P."/>
            <person name="Grigoriev I."/>
        </authorList>
    </citation>
    <scope>NUCLEOTIDE SEQUENCE</scope>
    <source>
        <strain evidence="2">CBS 113979</strain>
    </source>
</reference>
<protein>
    <submittedName>
        <fullName evidence="2">Uncharacterized protein</fullName>
    </submittedName>
</protein>
<evidence type="ECO:0000313" key="3">
    <source>
        <dbReference type="Proteomes" id="UP000800041"/>
    </source>
</evidence>
<sequence>MYHDMAPNRKEQQPADRPVPGQAKACDMCARARCLQTSAEMLGLPQTRRRQVKCASEPPTRTSILGWAIRVGLRGWAIRGCPRRGMTQATLALYAAAADRVSDALDLGNVQVHLRVAVRKLSRLRAEAWNGCSPGWDLSCVPRVELSVCCC</sequence>
<dbReference type="AlphaFoldDB" id="A0A6G1GP20"/>
<dbReference type="Proteomes" id="UP000800041">
    <property type="component" value="Unassembled WGS sequence"/>
</dbReference>
<gene>
    <name evidence="2" type="ORF">K402DRAFT_188692</name>
</gene>
<name>A0A6G1GP20_9PEZI</name>
<accession>A0A6G1GP20</accession>
<feature type="compositionally biased region" description="Basic and acidic residues" evidence="1">
    <location>
        <begin position="1"/>
        <end position="14"/>
    </location>
</feature>
<evidence type="ECO:0000256" key="1">
    <source>
        <dbReference type="SAM" id="MobiDB-lite"/>
    </source>
</evidence>
<dbReference type="EMBL" id="ML977181">
    <property type="protein sequence ID" value="KAF1982716.1"/>
    <property type="molecule type" value="Genomic_DNA"/>
</dbReference>
<feature type="region of interest" description="Disordered" evidence="1">
    <location>
        <begin position="1"/>
        <end position="21"/>
    </location>
</feature>
<evidence type="ECO:0000313" key="2">
    <source>
        <dbReference type="EMBL" id="KAF1982716.1"/>
    </source>
</evidence>
<proteinExistence type="predicted"/>
<organism evidence="2 3">
    <name type="scientific">Aulographum hederae CBS 113979</name>
    <dbReference type="NCBI Taxonomy" id="1176131"/>
    <lineage>
        <taxon>Eukaryota</taxon>
        <taxon>Fungi</taxon>
        <taxon>Dikarya</taxon>
        <taxon>Ascomycota</taxon>
        <taxon>Pezizomycotina</taxon>
        <taxon>Dothideomycetes</taxon>
        <taxon>Pleosporomycetidae</taxon>
        <taxon>Aulographales</taxon>
        <taxon>Aulographaceae</taxon>
    </lineage>
</organism>
<keyword evidence="3" id="KW-1185">Reference proteome</keyword>